<evidence type="ECO:0000256" key="1">
    <source>
        <dbReference type="ARBA" id="ARBA00022603"/>
    </source>
</evidence>
<keyword evidence="2 7" id="KW-0808">Transferase</keyword>
<sequence length="341" mass="36013">MSERVDPRRQLLGLINGFRISQALHVAAVLRLSDHLAEGPRTAADLAAVTGCDPRSLHRLLRALATAGVYLEVPGEGFASTPLGDELRSGAEGLGDWAVFAGASSMWRAWGALEHSVRTGENAFASVHGQTVWEHRARTPADGVAFDAAMAAVSRHVAEAALEAYDFAALRTVADVGGGNGALLATVLRRHPHLHGQLLDQPHVVAAAPALLAAAGVADRCEIHPGDLFAEVPPGADAYVLKSILHDWPDEAALAIARTCRRAMRSGSVMLVLERVLTGPPYPPTDLPAAFSDLNMLVGPGGQERTRDEYDTLLRAAGLRVTRVLPTTTDVSIIEAVPSTG</sequence>
<dbReference type="InterPro" id="IPR012967">
    <property type="entry name" value="COMT_dimerisation"/>
</dbReference>
<dbReference type="PIRSF" id="PIRSF005739">
    <property type="entry name" value="O-mtase"/>
    <property type="match status" value="1"/>
</dbReference>
<feature type="domain" description="O-methyltransferase C-terminal" evidence="5">
    <location>
        <begin position="110"/>
        <end position="319"/>
    </location>
</feature>
<reference evidence="8" key="1">
    <citation type="submission" date="2016-10" db="EMBL/GenBank/DDBJ databases">
        <authorList>
            <person name="Varghese N."/>
            <person name="Submissions S."/>
        </authorList>
    </citation>
    <scope>NUCLEOTIDE SEQUENCE [LARGE SCALE GENOMIC DNA]</scope>
    <source>
        <strain evidence="8">DSM 44718</strain>
    </source>
</reference>
<dbReference type="OrthoDB" id="3804952at2"/>
<dbReference type="Pfam" id="PF08100">
    <property type="entry name" value="Dimerisation"/>
    <property type="match status" value="1"/>
</dbReference>
<dbReference type="RefSeq" id="WP_090792896.1">
    <property type="nucleotide sequence ID" value="NZ_BOND01000008.1"/>
</dbReference>
<name>A0A1H3R3U7_9ACTN</name>
<dbReference type="InterPro" id="IPR029063">
    <property type="entry name" value="SAM-dependent_MTases_sf"/>
</dbReference>
<evidence type="ECO:0000313" key="8">
    <source>
        <dbReference type="Proteomes" id="UP000199632"/>
    </source>
</evidence>
<dbReference type="GO" id="GO:0032259">
    <property type="term" value="P:methylation"/>
    <property type="evidence" value="ECO:0007669"/>
    <property type="project" value="UniProtKB-KW"/>
</dbReference>
<keyword evidence="8" id="KW-1185">Reference proteome</keyword>
<protein>
    <submittedName>
        <fullName evidence="7">Hydroxyneurosporene-O-methyltransferase</fullName>
    </submittedName>
</protein>
<dbReference type="InterPro" id="IPR001077">
    <property type="entry name" value="COMT_C"/>
</dbReference>
<dbReference type="STRING" id="137265.SAMN05421684_3391"/>
<keyword evidence="1 7" id="KW-0489">Methyltransferase</keyword>
<dbReference type="PANTHER" id="PTHR43712">
    <property type="entry name" value="PUTATIVE (AFU_ORTHOLOGUE AFUA_4G14580)-RELATED"/>
    <property type="match status" value="1"/>
</dbReference>
<evidence type="ECO:0000256" key="3">
    <source>
        <dbReference type="ARBA" id="ARBA00022691"/>
    </source>
</evidence>
<evidence type="ECO:0000313" key="7">
    <source>
        <dbReference type="EMBL" id="SDZ19629.1"/>
    </source>
</evidence>
<feature type="domain" description="O-methyltransferase dimerisation" evidence="6">
    <location>
        <begin position="14"/>
        <end position="85"/>
    </location>
</feature>
<evidence type="ECO:0000259" key="6">
    <source>
        <dbReference type="Pfam" id="PF08100"/>
    </source>
</evidence>
<organism evidence="7 8">
    <name type="scientific">Asanoa ishikariensis</name>
    <dbReference type="NCBI Taxonomy" id="137265"/>
    <lineage>
        <taxon>Bacteria</taxon>
        <taxon>Bacillati</taxon>
        <taxon>Actinomycetota</taxon>
        <taxon>Actinomycetes</taxon>
        <taxon>Micromonosporales</taxon>
        <taxon>Micromonosporaceae</taxon>
        <taxon>Asanoa</taxon>
    </lineage>
</organism>
<dbReference type="GO" id="GO:0046983">
    <property type="term" value="F:protein dimerization activity"/>
    <property type="evidence" value="ECO:0007669"/>
    <property type="project" value="InterPro"/>
</dbReference>
<dbReference type="PROSITE" id="PS51683">
    <property type="entry name" value="SAM_OMT_II"/>
    <property type="match status" value="1"/>
</dbReference>
<dbReference type="Proteomes" id="UP000199632">
    <property type="component" value="Unassembled WGS sequence"/>
</dbReference>
<dbReference type="InterPro" id="IPR036390">
    <property type="entry name" value="WH_DNA-bd_sf"/>
</dbReference>
<evidence type="ECO:0000256" key="4">
    <source>
        <dbReference type="PIRSR" id="PIRSR005739-1"/>
    </source>
</evidence>
<dbReference type="SUPFAM" id="SSF46785">
    <property type="entry name" value="Winged helix' DNA-binding domain"/>
    <property type="match status" value="1"/>
</dbReference>
<evidence type="ECO:0000256" key="2">
    <source>
        <dbReference type="ARBA" id="ARBA00022679"/>
    </source>
</evidence>
<dbReference type="Pfam" id="PF00891">
    <property type="entry name" value="Methyltransf_2"/>
    <property type="match status" value="1"/>
</dbReference>
<proteinExistence type="predicted"/>
<dbReference type="PANTHER" id="PTHR43712:SF2">
    <property type="entry name" value="O-METHYLTRANSFERASE CICE"/>
    <property type="match status" value="1"/>
</dbReference>
<dbReference type="EMBL" id="FNQB01000002">
    <property type="protein sequence ID" value="SDZ19629.1"/>
    <property type="molecule type" value="Genomic_DNA"/>
</dbReference>
<dbReference type="Gene3D" id="1.10.287.1350">
    <property type="match status" value="1"/>
</dbReference>
<feature type="active site" description="Proton acceptor" evidence="4">
    <location>
        <position position="246"/>
    </location>
</feature>
<dbReference type="SUPFAM" id="SSF53335">
    <property type="entry name" value="S-adenosyl-L-methionine-dependent methyltransferases"/>
    <property type="match status" value="1"/>
</dbReference>
<dbReference type="InterPro" id="IPR016461">
    <property type="entry name" value="COMT-like"/>
</dbReference>
<dbReference type="AlphaFoldDB" id="A0A1H3R3U7"/>
<dbReference type="InterPro" id="IPR036388">
    <property type="entry name" value="WH-like_DNA-bd_sf"/>
</dbReference>
<accession>A0A1H3R3U7</accession>
<gene>
    <name evidence="7" type="ORF">SAMN05421684_3391</name>
</gene>
<dbReference type="Gene3D" id="1.10.10.10">
    <property type="entry name" value="Winged helix-like DNA-binding domain superfamily/Winged helix DNA-binding domain"/>
    <property type="match status" value="1"/>
</dbReference>
<evidence type="ECO:0000259" key="5">
    <source>
        <dbReference type="Pfam" id="PF00891"/>
    </source>
</evidence>
<dbReference type="Gene3D" id="3.40.50.150">
    <property type="entry name" value="Vaccinia Virus protein VP39"/>
    <property type="match status" value="1"/>
</dbReference>
<dbReference type="GO" id="GO:0008171">
    <property type="term" value="F:O-methyltransferase activity"/>
    <property type="evidence" value="ECO:0007669"/>
    <property type="project" value="InterPro"/>
</dbReference>
<keyword evidence="3" id="KW-0949">S-adenosyl-L-methionine</keyword>